<keyword evidence="2" id="KW-1185">Reference proteome</keyword>
<evidence type="ECO:0000313" key="2">
    <source>
        <dbReference type="Proteomes" id="UP000828390"/>
    </source>
</evidence>
<name>A0A9D4GDA8_DREPO</name>
<dbReference type="Proteomes" id="UP000828390">
    <property type="component" value="Unassembled WGS sequence"/>
</dbReference>
<comment type="caution">
    <text evidence="1">The sequence shown here is derived from an EMBL/GenBank/DDBJ whole genome shotgun (WGS) entry which is preliminary data.</text>
</comment>
<organism evidence="1 2">
    <name type="scientific">Dreissena polymorpha</name>
    <name type="common">Zebra mussel</name>
    <name type="synonym">Mytilus polymorpha</name>
    <dbReference type="NCBI Taxonomy" id="45954"/>
    <lineage>
        <taxon>Eukaryota</taxon>
        <taxon>Metazoa</taxon>
        <taxon>Spiralia</taxon>
        <taxon>Lophotrochozoa</taxon>
        <taxon>Mollusca</taxon>
        <taxon>Bivalvia</taxon>
        <taxon>Autobranchia</taxon>
        <taxon>Heteroconchia</taxon>
        <taxon>Euheterodonta</taxon>
        <taxon>Imparidentia</taxon>
        <taxon>Neoheterodontei</taxon>
        <taxon>Myida</taxon>
        <taxon>Dreissenoidea</taxon>
        <taxon>Dreissenidae</taxon>
        <taxon>Dreissena</taxon>
    </lineage>
</organism>
<dbReference type="EMBL" id="JAIWYP010000006">
    <property type="protein sequence ID" value="KAH3812925.1"/>
    <property type="molecule type" value="Genomic_DNA"/>
</dbReference>
<sequence>MSITPIQNKRLPNPRCSSYATDGFAHKPRFLVLCLHFEQRRKYCNMQVIWCTLIRTNNHATSNADRVNSQQSDHVVPLQHY</sequence>
<accession>A0A9D4GDA8</accession>
<evidence type="ECO:0000313" key="1">
    <source>
        <dbReference type="EMBL" id="KAH3812925.1"/>
    </source>
</evidence>
<proteinExistence type="predicted"/>
<protein>
    <submittedName>
        <fullName evidence="1">Uncharacterized protein</fullName>
    </submittedName>
</protein>
<reference evidence="1" key="2">
    <citation type="submission" date="2020-11" db="EMBL/GenBank/DDBJ databases">
        <authorList>
            <person name="McCartney M.A."/>
            <person name="Auch B."/>
            <person name="Kono T."/>
            <person name="Mallez S."/>
            <person name="Becker A."/>
            <person name="Gohl D.M."/>
            <person name="Silverstein K.A.T."/>
            <person name="Koren S."/>
            <person name="Bechman K.B."/>
            <person name="Herman A."/>
            <person name="Abrahante J.E."/>
            <person name="Garbe J."/>
        </authorList>
    </citation>
    <scope>NUCLEOTIDE SEQUENCE</scope>
    <source>
        <strain evidence="1">Duluth1</strain>
        <tissue evidence="1">Whole animal</tissue>
    </source>
</reference>
<reference evidence="1" key="1">
    <citation type="journal article" date="2019" name="bioRxiv">
        <title>The Genome of the Zebra Mussel, Dreissena polymorpha: A Resource for Invasive Species Research.</title>
        <authorList>
            <person name="McCartney M.A."/>
            <person name="Auch B."/>
            <person name="Kono T."/>
            <person name="Mallez S."/>
            <person name="Zhang Y."/>
            <person name="Obille A."/>
            <person name="Becker A."/>
            <person name="Abrahante J.E."/>
            <person name="Garbe J."/>
            <person name="Badalamenti J.P."/>
            <person name="Herman A."/>
            <person name="Mangelson H."/>
            <person name="Liachko I."/>
            <person name="Sullivan S."/>
            <person name="Sone E.D."/>
            <person name="Koren S."/>
            <person name="Silverstein K.A.T."/>
            <person name="Beckman K.B."/>
            <person name="Gohl D.M."/>
        </authorList>
    </citation>
    <scope>NUCLEOTIDE SEQUENCE</scope>
    <source>
        <strain evidence="1">Duluth1</strain>
        <tissue evidence="1">Whole animal</tissue>
    </source>
</reference>
<dbReference type="AlphaFoldDB" id="A0A9D4GDA8"/>
<gene>
    <name evidence="1" type="ORF">DPMN_141368</name>
</gene>